<evidence type="ECO:0000256" key="4">
    <source>
        <dbReference type="ARBA" id="ARBA00022695"/>
    </source>
</evidence>
<keyword evidence="12" id="KW-1185">Reference proteome</keyword>
<evidence type="ECO:0000259" key="10">
    <source>
        <dbReference type="Pfam" id="PF12627"/>
    </source>
</evidence>
<evidence type="ECO:0000259" key="9">
    <source>
        <dbReference type="Pfam" id="PF01743"/>
    </source>
</evidence>
<evidence type="ECO:0000256" key="5">
    <source>
        <dbReference type="ARBA" id="ARBA00022723"/>
    </source>
</evidence>
<dbReference type="EC" id="2.7.7.19" evidence="11"/>
<keyword evidence="8" id="KW-0694">RNA-binding</keyword>
<dbReference type="SUPFAM" id="SSF81891">
    <property type="entry name" value="Poly A polymerase C-terminal region-like"/>
    <property type="match status" value="1"/>
</dbReference>
<comment type="caution">
    <text evidence="11">The sequence shown here is derived from an EMBL/GenBank/DDBJ whole genome shotgun (WGS) entry which is preliminary data.</text>
</comment>
<protein>
    <submittedName>
        <fullName evidence="11">Poly(A) polymerase</fullName>
        <ecNumber evidence="11">2.7.7.19</ecNumber>
    </submittedName>
</protein>
<evidence type="ECO:0000256" key="7">
    <source>
        <dbReference type="ARBA" id="ARBA00022842"/>
    </source>
</evidence>
<dbReference type="CDD" id="cd05398">
    <property type="entry name" value="NT_ClassII-CCAase"/>
    <property type="match status" value="1"/>
</dbReference>
<dbReference type="InterPro" id="IPR002646">
    <property type="entry name" value="PolA_pol_head_dom"/>
</dbReference>
<dbReference type="GO" id="GO:0000166">
    <property type="term" value="F:nucleotide binding"/>
    <property type="evidence" value="ECO:0007669"/>
    <property type="project" value="UniProtKB-KW"/>
</dbReference>
<dbReference type="SUPFAM" id="SSF81301">
    <property type="entry name" value="Nucleotidyltransferase"/>
    <property type="match status" value="1"/>
</dbReference>
<keyword evidence="7" id="KW-0460">Magnesium</keyword>
<dbReference type="Gene3D" id="1.10.3090.10">
    <property type="entry name" value="cca-adding enzyme, domain 2"/>
    <property type="match status" value="1"/>
</dbReference>
<proteinExistence type="inferred from homology"/>
<dbReference type="InterPro" id="IPR050264">
    <property type="entry name" value="Bact_CCA-adding_enz_type3_sf"/>
</dbReference>
<dbReference type="GO" id="GO:0008033">
    <property type="term" value="P:tRNA processing"/>
    <property type="evidence" value="ECO:0007669"/>
    <property type="project" value="UniProtKB-KW"/>
</dbReference>
<comment type="cofactor">
    <cofactor evidence="1">
        <name>Mg(2+)</name>
        <dbReference type="ChEBI" id="CHEBI:18420"/>
    </cofactor>
</comment>
<keyword evidence="6" id="KW-0547">Nucleotide-binding</keyword>
<dbReference type="GO" id="GO:1990817">
    <property type="term" value="F:poly(A) RNA polymerase activity"/>
    <property type="evidence" value="ECO:0007669"/>
    <property type="project" value="UniProtKB-EC"/>
</dbReference>
<dbReference type="Pfam" id="PF12627">
    <property type="entry name" value="PolyA_pol_RNAbd"/>
    <property type="match status" value="1"/>
</dbReference>
<dbReference type="EMBL" id="JACIDU010000014">
    <property type="protein sequence ID" value="MBB4104723.1"/>
    <property type="molecule type" value="Genomic_DNA"/>
</dbReference>
<dbReference type="InterPro" id="IPR043519">
    <property type="entry name" value="NT_sf"/>
</dbReference>
<keyword evidence="2 8" id="KW-0808">Transferase</keyword>
<evidence type="ECO:0000256" key="3">
    <source>
        <dbReference type="ARBA" id="ARBA00022694"/>
    </source>
</evidence>
<dbReference type="Pfam" id="PF01743">
    <property type="entry name" value="PolyA_pol"/>
    <property type="match status" value="1"/>
</dbReference>
<dbReference type="InterPro" id="IPR032828">
    <property type="entry name" value="PolyA_RNA-bd"/>
</dbReference>
<dbReference type="PANTHER" id="PTHR46173:SF1">
    <property type="entry name" value="CCA TRNA NUCLEOTIDYLTRANSFERASE 1, MITOCHONDRIAL"/>
    <property type="match status" value="1"/>
</dbReference>
<evidence type="ECO:0000313" key="12">
    <source>
        <dbReference type="Proteomes" id="UP000584824"/>
    </source>
</evidence>
<dbReference type="AlphaFoldDB" id="A0A7W6P2J4"/>
<dbReference type="GO" id="GO:0046872">
    <property type="term" value="F:metal ion binding"/>
    <property type="evidence" value="ECO:0007669"/>
    <property type="project" value="UniProtKB-KW"/>
</dbReference>
<dbReference type="Gene3D" id="3.30.460.10">
    <property type="entry name" value="Beta Polymerase, domain 2"/>
    <property type="match status" value="1"/>
</dbReference>
<dbReference type="GO" id="GO:0000049">
    <property type="term" value="F:tRNA binding"/>
    <property type="evidence" value="ECO:0007669"/>
    <property type="project" value="TreeGrafter"/>
</dbReference>
<dbReference type="RefSeq" id="WP_183793803.1">
    <property type="nucleotide sequence ID" value="NZ_JACIDU010000014.1"/>
</dbReference>
<evidence type="ECO:0000256" key="6">
    <source>
        <dbReference type="ARBA" id="ARBA00022741"/>
    </source>
</evidence>
<evidence type="ECO:0000313" key="11">
    <source>
        <dbReference type="EMBL" id="MBB4104723.1"/>
    </source>
</evidence>
<evidence type="ECO:0000256" key="8">
    <source>
        <dbReference type="RuleBase" id="RU003953"/>
    </source>
</evidence>
<gene>
    <name evidence="11" type="ORF">GGQ66_003302</name>
</gene>
<name>A0A7W6P2J4_9HYPH</name>
<feature type="domain" description="tRNA nucleotidyltransferase/poly(A) polymerase RNA and SrmB- binding" evidence="10">
    <location>
        <begin position="195"/>
        <end position="238"/>
    </location>
</feature>
<keyword evidence="4 11" id="KW-0548">Nucleotidyltransferase</keyword>
<sequence>MTNLAHQDWFQDAALQRVLSLLNSDGGEARIAGGAVRNALMGHPINDADIATTLLPQAVIDRAEAAGIRAVPTGIDHGTVTLVVDGKPFEVTTLRRDAETDGRRATVVFGTDWQEDADRRDLTINGLYADKDGNVIDLVDGLPDIETKTVRFIGEAAQRIAEDYLRILRFFRFFAWYGDGRPDADGLRACVRGRSGLKTLSAERVWSEMKKLLAARDPGRALLWMRQTGILTDIIPESEKWGIDAIPALIEAEQSLGWSSDPLLRLIAIIPPDAARLEALADRLRLSRAEAAFLQQWANAPAIPDEVTDAVFARLLYRHGAPGLVARLKLSLASARMQARGNDAAMLRAARLSTLLALAERFEKPKFPLSGADVLKAGLPAGPKVGEVLATLENQWVDMNFSLSRDKLLERLKKLAGEG</sequence>
<comment type="similarity">
    <text evidence="8">Belongs to the tRNA nucleotidyltransferase/poly(A) polymerase family.</text>
</comment>
<feature type="domain" description="Poly A polymerase head" evidence="9">
    <location>
        <begin position="29"/>
        <end position="151"/>
    </location>
</feature>
<accession>A0A7W6P2J4</accession>
<keyword evidence="3" id="KW-0819">tRNA processing</keyword>
<dbReference type="Proteomes" id="UP000584824">
    <property type="component" value="Unassembled WGS sequence"/>
</dbReference>
<evidence type="ECO:0000256" key="1">
    <source>
        <dbReference type="ARBA" id="ARBA00001946"/>
    </source>
</evidence>
<evidence type="ECO:0000256" key="2">
    <source>
        <dbReference type="ARBA" id="ARBA00022679"/>
    </source>
</evidence>
<dbReference type="PANTHER" id="PTHR46173">
    <property type="entry name" value="CCA TRNA NUCLEOTIDYLTRANSFERASE 1, MITOCHONDRIAL"/>
    <property type="match status" value="1"/>
</dbReference>
<reference evidence="11 12" key="1">
    <citation type="submission" date="2020-08" db="EMBL/GenBank/DDBJ databases">
        <title>Genomic Encyclopedia of Type Strains, Phase IV (KMG-IV): sequencing the most valuable type-strain genomes for metagenomic binning, comparative biology and taxonomic classification.</title>
        <authorList>
            <person name="Goeker M."/>
        </authorList>
    </citation>
    <scope>NUCLEOTIDE SEQUENCE [LARGE SCALE GENOMIC DNA]</scope>
    <source>
        <strain evidence="11 12">DSM 26385</strain>
    </source>
</reference>
<keyword evidence="5" id="KW-0479">Metal-binding</keyword>
<organism evidence="11 12">
    <name type="scientific">Allorhizobium borbori</name>
    <dbReference type="NCBI Taxonomy" id="485907"/>
    <lineage>
        <taxon>Bacteria</taxon>
        <taxon>Pseudomonadati</taxon>
        <taxon>Pseudomonadota</taxon>
        <taxon>Alphaproteobacteria</taxon>
        <taxon>Hyphomicrobiales</taxon>
        <taxon>Rhizobiaceae</taxon>
        <taxon>Rhizobium/Agrobacterium group</taxon>
        <taxon>Allorhizobium</taxon>
    </lineage>
</organism>